<dbReference type="Gene3D" id="1.10.3720.10">
    <property type="entry name" value="MetI-like"/>
    <property type="match status" value="1"/>
</dbReference>
<dbReference type="GO" id="GO:0055085">
    <property type="term" value="P:transmembrane transport"/>
    <property type="evidence" value="ECO:0007669"/>
    <property type="project" value="InterPro"/>
</dbReference>
<dbReference type="EMBL" id="ARZA01000173">
    <property type="protein sequence ID" value="EOD00415.1"/>
    <property type="molecule type" value="Genomic_DNA"/>
</dbReference>
<accession>R1CDQ3</accession>
<keyword evidence="4 7" id="KW-0812">Transmembrane</keyword>
<dbReference type="NCBIfam" id="NF045476">
    <property type="entry name" value="Opp4C"/>
    <property type="match status" value="1"/>
</dbReference>
<feature type="transmembrane region" description="Helical" evidence="7">
    <location>
        <begin position="34"/>
        <end position="55"/>
    </location>
</feature>
<keyword evidence="2 7" id="KW-0813">Transport</keyword>
<feature type="transmembrane region" description="Helical" evidence="7">
    <location>
        <begin position="97"/>
        <end position="123"/>
    </location>
</feature>
<evidence type="ECO:0000256" key="4">
    <source>
        <dbReference type="ARBA" id="ARBA00022692"/>
    </source>
</evidence>
<evidence type="ECO:0000256" key="2">
    <source>
        <dbReference type="ARBA" id="ARBA00022448"/>
    </source>
</evidence>
<dbReference type="STRING" id="1304284.L21TH_1525"/>
<reference evidence="9 10" key="1">
    <citation type="journal article" date="2015" name="Geomicrobiol. J.">
        <title>Caldisalinibacter kiritimatiensis gen. nov., sp. nov., a moderately thermohalophilic thiosulfate-reducing bacterium from a hypersaline microbial mat.</title>
        <authorList>
            <person name="Ben Hania W."/>
            <person name="Joseph M."/>
            <person name="Fiebig A."/>
            <person name="Bunk B."/>
            <person name="Klenk H.-P."/>
            <person name="Fardeau M.-L."/>
            <person name="Spring S."/>
        </authorList>
    </citation>
    <scope>NUCLEOTIDE SEQUENCE [LARGE SCALE GENOMIC DNA]</scope>
    <source>
        <strain evidence="9 10">L21-TH-D2</strain>
    </source>
</reference>
<organism evidence="9 10">
    <name type="scientific">Caldisalinibacter kiritimatiensis</name>
    <dbReference type="NCBI Taxonomy" id="1304284"/>
    <lineage>
        <taxon>Bacteria</taxon>
        <taxon>Bacillati</taxon>
        <taxon>Bacillota</taxon>
        <taxon>Tissierellia</taxon>
        <taxon>Tissierellales</taxon>
        <taxon>Thermohalobacteraceae</taxon>
        <taxon>Caldisalinibacter</taxon>
    </lineage>
</organism>
<dbReference type="InterPro" id="IPR000515">
    <property type="entry name" value="MetI-like"/>
</dbReference>
<dbReference type="InterPro" id="IPR035906">
    <property type="entry name" value="MetI-like_sf"/>
</dbReference>
<evidence type="ECO:0000313" key="9">
    <source>
        <dbReference type="EMBL" id="EOD00415.1"/>
    </source>
</evidence>
<evidence type="ECO:0000256" key="5">
    <source>
        <dbReference type="ARBA" id="ARBA00022989"/>
    </source>
</evidence>
<dbReference type="PROSITE" id="PS50928">
    <property type="entry name" value="ABC_TM1"/>
    <property type="match status" value="1"/>
</dbReference>
<comment type="caution">
    <text evidence="9">The sequence shown here is derived from an EMBL/GenBank/DDBJ whole genome shotgun (WGS) entry which is preliminary data.</text>
</comment>
<dbReference type="Proteomes" id="UP000013378">
    <property type="component" value="Unassembled WGS sequence"/>
</dbReference>
<evidence type="ECO:0000256" key="7">
    <source>
        <dbReference type="RuleBase" id="RU363032"/>
    </source>
</evidence>
<evidence type="ECO:0000259" key="8">
    <source>
        <dbReference type="PROSITE" id="PS50928"/>
    </source>
</evidence>
<dbReference type="RefSeq" id="WP_006313354.1">
    <property type="nucleotide sequence ID" value="NZ_ARZA01000173.1"/>
</dbReference>
<dbReference type="InterPro" id="IPR053523">
    <property type="entry name" value="Oligopeptide_permease_AppC"/>
</dbReference>
<evidence type="ECO:0000256" key="6">
    <source>
        <dbReference type="ARBA" id="ARBA00023136"/>
    </source>
</evidence>
<dbReference type="OrthoDB" id="9783218at2"/>
<dbReference type="eggNOG" id="COG1173">
    <property type="taxonomic scope" value="Bacteria"/>
</dbReference>
<dbReference type="InterPro" id="IPR050366">
    <property type="entry name" value="BP-dependent_transpt_permease"/>
</dbReference>
<feature type="transmembrane region" description="Helical" evidence="7">
    <location>
        <begin position="208"/>
        <end position="229"/>
    </location>
</feature>
<dbReference type="InterPro" id="IPR025966">
    <property type="entry name" value="OppC_N"/>
</dbReference>
<sequence length="299" mass="32755">MTDEKKQDLIKNEKNDEIISPWTLALRRLKKNKLAIMSLIILSILILLAVFAPFVTPYGVNELNLESTKQPPSSKHLLGTDDVGRDVLTRLIYGGRISLSVGIVAVILEVLIGTILGGIAGYYGGKIDSIIMRLADIVMCFPFLLIAITVVSIIGPSIYNVMLVIGFLGWTGIARIVRGQILSLKEQEFMEAAEALGLSDRRKIFRHLLPNTLASVVVFATLGIAGAILTEAALSYLGMGVNPPTPSWGNMLESAKNLYVIKKQWWLWIPPGLAIFITVMSLNILGDGLRDAFDPKLKD</sequence>
<gene>
    <name evidence="9" type="ORF">L21TH_1525</name>
</gene>
<feature type="transmembrane region" description="Helical" evidence="7">
    <location>
        <begin position="157"/>
        <end position="177"/>
    </location>
</feature>
<keyword evidence="10" id="KW-1185">Reference proteome</keyword>
<dbReference type="PANTHER" id="PTHR43386">
    <property type="entry name" value="OLIGOPEPTIDE TRANSPORT SYSTEM PERMEASE PROTEIN APPC"/>
    <property type="match status" value="1"/>
</dbReference>
<keyword evidence="5 7" id="KW-1133">Transmembrane helix</keyword>
<evidence type="ECO:0000313" key="10">
    <source>
        <dbReference type="Proteomes" id="UP000013378"/>
    </source>
</evidence>
<dbReference type="Pfam" id="PF12911">
    <property type="entry name" value="OppC_N"/>
    <property type="match status" value="1"/>
</dbReference>
<keyword evidence="3" id="KW-1003">Cell membrane</keyword>
<proteinExistence type="inferred from homology"/>
<dbReference type="GO" id="GO:0005886">
    <property type="term" value="C:plasma membrane"/>
    <property type="evidence" value="ECO:0007669"/>
    <property type="project" value="UniProtKB-SubCell"/>
</dbReference>
<name>R1CDQ3_9FIRM</name>
<evidence type="ECO:0000256" key="3">
    <source>
        <dbReference type="ARBA" id="ARBA00022475"/>
    </source>
</evidence>
<dbReference type="PANTHER" id="PTHR43386:SF1">
    <property type="entry name" value="D,D-DIPEPTIDE TRANSPORT SYSTEM PERMEASE PROTEIN DDPC-RELATED"/>
    <property type="match status" value="1"/>
</dbReference>
<feature type="domain" description="ABC transmembrane type-1" evidence="8">
    <location>
        <begin position="95"/>
        <end position="286"/>
    </location>
</feature>
<comment type="similarity">
    <text evidence="7">Belongs to the binding-protein-dependent transport system permease family.</text>
</comment>
<dbReference type="Pfam" id="PF00528">
    <property type="entry name" value="BPD_transp_1"/>
    <property type="match status" value="1"/>
</dbReference>
<feature type="transmembrane region" description="Helical" evidence="7">
    <location>
        <begin position="265"/>
        <end position="286"/>
    </location>
</feature>
<dbReference type="SUPFAM" id="SSF161098">
    <property type="entry name" value="MetI-like"/>
    <property type="match status" value="1"/>
</dbReference>
<dbReference type="AlphaFoldDB" id="R1CDQ3"/>
<feature type="transmembrane region" description="Helical" evidence="7">
    <location>
        <begin position="130"/>
        <end position="151"/>
    </location>
</feature>
<protein>
    <submittedName>
        <fullName evidence="9">Oligopeptide transport system permease protein OppC</fullName>
    </submittedName>
</protein>
<keyword evidence="6 7" id="KW-0472">Membrane</keyword>
<evidence type="ECO:0000256" key="1">
    <source>
        <dbReference type="ARBA" id="ARBA00004651"/>
    </source>
</evidence>
<comment type="subcellular location">
    <subcellularLocation>
        <location evidence="1 7">Cell membrane</location>
        <topology evidence="1 7">Multi-pass membrane protein</topology>
    </subcellularLocation>
</comment>
<dbReference type="CDD" id="cd06261">
    <property type="entry name" value="TM_PBP2"/>
    <property type="match status" value="1"/>
</dbReference>
<dbReference type="PATRIC" id="fig|1304284.3.peg.1494"/>